<protein>
    <submittedName>
        <fullName evidence="2">7167_t:CDS:1</fullName>
    </submittedName>
</protein>
<dbReference type="AlphaFoldDB" id="A0A9N9DL62"/>
<feature type="compositionally biased region" description="Basic and acidic residues" evidence="1">
    <location>
        <begin position="76"/>
        <end position="90"/>
    </location>
</feature>
<evidence type="ECO:0000256" key="1">
    <source>
        <dbReference type="SAM" id="MobiDB-lite"/>
    </source>
</evidence>
<evidence type="ECO:0000313" key="2">
    <source>
        <dbReference type="EMBL" id="CAG8643045.1"/>
    </source>
</evidence>
<evidence type="ECO:0000313" key="3">
    <source>
        <dbReference type="Proteomes" id="UP000789342"/>
    </source>
</evidence>
<feature type="region of interest" description="Disordered" evidence="1">
    <location>
        <begin position="1"/>
        <end position="56"/>
    </location>
</feature>
<comment type="caution">
    <text evidence="2">The sequence shown here is derived from an EMBL/GenBank/DDBJ whole genome shotgun (WGS) entry which is preliminary data.</text>
</comment>
<reference evidence="2" key="1">
    <citation type="submission" date="2021-06" db="EMBL/GenBank/DDBJ databases">
        <authorList>
            <person name="Kallberg Y."/>
            <person name="Tangrot J."/>
            <person name="Rosling A."/>
        </authorList>
    </citation>
    <scope>NUCLEOTIDE SEQUENCE</scope>
    <source>
        <strain evidence="2">CL551</strain>
    </source>
</reference>
<feature type="region of interest" description="Disordered" evidence="1">
    <location>
        <begin position="71"/>
        <end position="90"/>
    </location>
</feature>
<name>A0A9N9DL62_9GLOM</name>
<sequence>MGEEAPEVSKKDVNTMEAMGELGTSNQPGKCHEKEGRNDQQKDEPQNPGDKKMKIPSPAIYLTILEKVPTLEEEEKSAIGESKMDMDSLTDKEQEEVVKLFEMKKELFAGSLKELILM</sequence>
<dbReference type="Proteomes" id="UP000789342">
    <property type="component" value="Unassembled WGS sequence"/>
</dbReference>
<proteinExistence type="predicted"/>
<keyword evidence="3" id="KW-1185">Reference proteome</keyword>
<feature type="compositionally biased region" description="Basic and acidic residues" evidence="1">
    <location>
        <begin position="30"/>
        <end position="53"/>
    </location>
</feature>
<gene>
    <name evidence="2" type="ORF">AMORRO_LOCUS9607</name>
</gene>
<organism evidence="2 3">
    <name type="scientific">Acaulospora morrowiae</name>
    <dbReference type="NCBI Taxonomy" id="94023"/>
    <lineage>
        <taxon>Eukaryota</taxon>
        <taxon>Fungi</taxon>
        <taxon>Fungi incertae sedis</taxon>
        <taxon>Mucoromycota</taxon>
        <taxon>Glomeromycotina</taxon>
        <taxon>Glomeromycetes</taxon>
        <taxon>Diversisporales</taxon>
        <taxon>Acaulosporaceae</taxon>
        <taxon>Acaulospora</taxon>
    </lineage>
</organism>
<accession>A0A9N9DL62</accession>
<dbReference type="EMBL" id="CAJVPV010009582">
    <property type="protein sequence ID" value="CAG8643045.1"/>
    <property type="molecule type" value="Genomic_DNA"/>
</dbReference>